<feature type="region of interest" description="Disordered" evidence="8">
    <location>
        <begin position="800"/>
        <end position="846"/>
    </location>
</feature>
<protein>
    <recommendedName>
        <fullName evidence="10">Major facilitator superfamily (MFS) profile domain-containing protein</fullName>
    </recommendedName>
</protein>
<feature type="transmembrane region" description="Helical" evidence="9">
    <location>
        <begin position="678"/>
        <end position="700"/>
    </location>
</feature>
<sequence length="1080" mass="117796">MATILQTRLLGDVRGKTHDGVSQFLGIQYATLKDRFADAELVEQREGSILDASKDGPTALSPSFGCDFELGHIQHTLPKKELPQSDLNCLNLNITIPAGTTAASKLPVFLFIHGGGLVLGANSWPQFDYARFVKLSVEKNLPIVAVSMNYRLGAFGFLTSDELRRAGYKANNGLRDQKVAMKWVQKHIADFGGDPDNVTLAGMSAGGACVTYHLDSDEQLFKRAIVMSGTCLLIQPLPYDVHEQNYQQAIAALELADVSPEERIKALLEIPGEDLVAKIPPAVLAVPAIDGVMVSSAVTYAQVADKGSNFPGGKKWCEDLMIGDAQMDASIMAFLMSHTKKDCASKFVTAMNTVLSSKSDVTQQILDKYNITKDMTDDEAFPSILNYINDIAFFAPVLTFAKGWKNDVYVYYFNEGNPWDGPWKDRASHILDLAYLFQNFREFMGQDQQQLAITFAEDLFKFCHGMKPWPAIAQNDVEAGFTARVYGPAPNVGQVNGPYKEGSLRRSVLFDHADQVSLDEFAKDSVPIGYILWSLLLEYPHAISAVQLNLIFAMVLGSLLSKHGKKPKRPVLLELRSSKVFVIFVVSFATFTDILLYGLIVPVTPTALHERVGLSEDDEQSWTSILLALYGAALLAASREFDHPSPPNYIVTILLTFSSNSAISGYLADRIESRRWPLLIGLVALGASTALLCVGTTLGLWIAGRLFQGASAAVVWTVGLALLVDTIEKEALGEAMGYAAMGITLGTMTGPLLGGVIYENGGYYAVFGLAFGIIGFDIFLRLVLIERKDALKWLHTAKSTEPVDNPTEKQPTDGRVILPLPTDECDSNSRNEHDAASNPTPRDDTIWDANQHMPRKRRFGAVATLLASDRMLVTLWAYFIVSVALTSLDSVLPLFVQDTFGWKQTAQGLIFIPVSVPHLLDPLFGYINDKFPQARRFVAAGALLTTVPLFVLLRLVTTNSMNHKVVLCVLLALIGLCLAFLIPPLFVEASYVVQEKEAESPGVFGKGGAMALAYGILNSAFAAGSIVGPFLAGFIRESAGWGTMTWVLGLLTGVSAIPILLFLGGRIWKPTERHAESQSA</sequence>
<gene>
    <name evidence="11" type="ORF">CDV56_104440</name>
</gene>
<evidence type="ECO:0000256" key="6">
    <source>
        <dbReference type="ARBA" id="ARBA00022989"/>
    </source>
</evidence>
<dbReference type="InterPro" id="IPR019826">
    <property type="entry name" value="Carboxylesterase_B_AS"/>
</dbReference>
<keyword evidence="7 9" id="KW-0472">Membrane</keyword>
<feature type="transmembrane region" description="Helical" evidence="9">
    <location>
        <begin position="764"/>
        <end position="784"/>
    </location>
</feature>
<dbReference type="InterPro" id="IPR011701">
    <property type="entry name" value="MFS"/>
</dbReference>
<comment type="similarity">
    <text evidence="2">Belongs to the type-B carboxylesterase/lipase family.</text>
</comment>
<feature type="transmembrane region" description="Helical" evidence="9">
    <location>
        <begin position="736"/>
        <end position="758"/>
    </location>
</feature>
<dbReference type="STRING" id="41047.A0A397H569"/>
<dbReference type="Pfam" id="PF07690">
    <property type="entry name" value="MFS_1"/>
    <property type="match status" value="1"/>
</dbReference>
<evidence type="ECO:0000256" key="3">
    <source>
        <dbReference type="ARBA" id="ARBA00022448"/>
    </source>
</evidence>
<dbReference type="EMBL" id="NKHU02000070">
    <property type="protein sequence ID" value="RHZ58231.1"/>
    <property type="molecule type" value="Genomic_DNA"/>
</dbReference>
<dbReference type="GO" id="GO:0022857">
    <property type="term" value="F:transmembrane transporter activity"/>
    <property type="evidence" value="ECO:0007669"/>
    <property type="project" value="InterPro"/>
</dbReference>
<keyword evidence="12" id="KW-1185">Reference proteome</keyword>
<reference evidence="11" key="1">
    <citation type="submission" date="2018-08" db="EMBL/GenBank/DDBJ databases">
        <title>Draft genome sequence of azole-resistant Aspergillus thermomutatus (Neosartorya pseudofischeri) strain HMR AF 39, isolated from a human nasal aspirate.</title>
        <authorList>
            <person name="Parent-Michaud M."/>
            <person name="Dufresne P.J."/>
            <person name="Fournier E."/>
            <person name="Martineau C."/>
            <person name="Moreira S."/>
            <person name="Perkins V."/>
            <person name="De Repentigny L."/>
            <person name="Dufresne S.F."/>
        </authorList>
    </citation>
    <scope>NUCLEOTIDE SEQUENCE [LARGE SCALE GENOMIC DNA]</scope>
    <source>
        <strain evidence="11">HMR AF 39</strain>
    </source>
</reference>
<dbReference type="PROSITE" id="PS50850">
    <property type="entry name" value="MFS"/>
    <property type="match status" value="1"/>
</dbReference>
<dbReference type="InterPro" id="IPR050930">
    <property type="entry name" value="MFS_Vesicular_Transporter"/>
</dbReference>
<dbReference type="RefSeq" id="XP_026615361.1">
    <property type="nucleotide sequence ID" value="XM_026758059.1"/>
</dbReference>
<dbReference type="AlphaFoldDB" id="A0A397H569"/>
<feature type="transmembrane region" description="Helical" evidence="9">
    <location>
        <begin position="963"/>
        <end position="987"/>
    </location>
</feature>
<evidence type="ECO:0000313" key="11">
    <source>
        <dbReference type="EMBL" id="RHZ58231.1"/>
    </source>
</evidence>
<dbReference type="VEuPathDB" id="FungiDB:CDV56_104440"/>
<organism evidence="11 12">
    <name type="scientific">Aspergillus thermomutatus</name>
    <name type="common">Neosartorya pseudofischeri</name>
    <dbReference type="NCBI Taxonomy" id="41047"/>
    <lineage>
        <taxon>Eukaryota</taxon>
        <taxon>Fungi</taxon>
        <taxon>Dikarya</taxon>
        <taxon>Ascomycota</taxon>
        <taxon>Pezizomycotina</taxon>
        <taxon>Eurotiomycetes</taxon>
        <taxon>Eurotiomycetidae</taxon>
        <taxon>Eurotiales</taxon>
        <taxon>Aspergillaceae</taxon>
        <taxon>Aspergillus</taxon>
        <taxon>Aspergillus subgen. Fumigati</taxon>
    </lineage>
</organism>
<dbReference type="Proteomes" id="UP000215305">
    <property type="component" value="Unassembled WGS sequence"/>
</dbReference>
<dbReference type="CDD" id="cd17325">
    <property type="entry name" value="MFS_MdtG_SLC18_like"/>
    <property type="match status" value="1"/>
</dbReference>
<dbReference type="GeneID" id="38126414"/>
<feature type="transmembrane region" description="Helical" evidence="9">
    <location>
        <begin position="580"/>
        <end position="600"/>
    </location>
</feature>
<name>A0A397H569_ASPTH</name>
<feature type="transmembrane region" description="Helical" evidence="9">
    <location>
        <begin position="706"/>
        <end position="724"/>
    </location>
</feature>
<dbReference type="GO" id="GO:0016020">
    <property type="term" value="C:membrane"/>
    <property type="evidence" value="ECO:0007669"/>
    <property type="project" value="UniProtKB-SubCell"/>
</dbReference>
<dbReference type="Gene3D" id="1.20.1250.20">
    <property type="entry name" value="MFS general substrate transporter like domains"/>
    <property type="match status" value="2"/>
</dbReference>
<keyword evidence="3" id="KW-0813">Transport</keyword>
<evidence type="ECO:0000256" key="4">
    <source>
        <dbReference type="ARBA" id="ARBA00022692"/>
    </source>
</evidence>
<evidence type="ECO:0000259" key="10">
    <source>
        <dbReference type="PROSITE" id="PS50850"/>
    </source>
</evidence>
<feature type="transmembrane region" description="Helical" evidence="9">
    <location>
        <begin position="539"/>
        <end position="560"/>
    </location>
</feature>
<accession>A0A397H569</accession>
<dbReference type="OrthoDB" id="3200163at2759"/>
<evidence type="ECO:0000256" key="8">
    <source>
        <dbReference type="SAM" id="MobiDB-lite"/>
    </source>
</evidence>
<comment type="subcellular location">
    <subcellularLocation>
        <location evidence="1">Membrane</location>
        <topology evidence="1">Multi-pass membrane protein</topology>
    </subcellularLocation>
</comment>
<keyword evidence="4 9" id="KW-0812">Transmembrane</keyword>
<dbReference type="PROSITE" id="PS00122">
    <property type="entry name" value="CARBOXYLESTERASE_B_1"/>
    <property type="match status" value="1"/>
</dbReference>
<evidence type="ECO:0000256" key="1">
    <source>
        <dbReference type="ARBA" id="ARBA00004141"/>
    </source>
</evidence>
<feature type="transmembrane region" description="Helical" evidence="9">
    <location>
        <begin position="1008"/>
        <end position="1032"/>
    </location>
</feature>
<dbReference type="InterPro" id="IPR029058">
    <property type="entry name" value="AB_hydrolase_fold"/>
</dbReference>
<dbReference type="Pfam" id="PF00135">
    <property type="entry name" value="COesterase"/>
    <property type="match status" value="1"/>
</dbReference>
<dbReference type="PANTHER" id="PTHR23506">
    <property type="entry name" value="GH10249P"/>
    <property type="match status" value="1"/>
</dbReference>
<dbReference type="SUPFAM" id="SSF103473">
    <property type="entry name" value="MFS general substrate transporter"/>
    <property type="match status" value="1"/>
</dbReference>
<evidence type="ECO:0000256" key="9">
    <source>
        <dbReference type="SAM" id="Phobius"/>
    </source>
</evidence>
<keyword evidence="6 9" id="KW-1133">Transmembrane helix</keyword>
<dbReference type="PANTHER" id="PTHR23506:SF23">
    <property type="entry name" value="GH10249P"/>
    <property type="match status" value="1"/>
</dbReference>
<dbReference type="InterPro" id="IPR036259">
    <property type="entry name" value="MFS_trans_sf"/>
</dbReference>
<dbReference type="Gene3D" id="3.40.50.1820">
    <property type="entry name" value="alpha/beta hydrolase"/>
    <property type="match status" value="1"/>
</dbReference>
<feature type="domain" description="Major facilitator superfamily (MFS) profile" evidence="10">
    <location>
        <begin position="582"/>
        <end position="1067"/>
    </location>
</feature>
<evidence type="ECO:0000313" key="12">
    <source>
        <dbReference type="Proteomes" id="UP000215305"/>
    </source>
</evidence>
<dbReference type="InterPro" id="IPR020846">
    <property type="entry name" value="MFS_dom"/>
</dbReference>
<evidence type="ECO:0000256" key="2">
    <source>
        <dbReference type="ARBA" id="ARBA00005964"/>
    </source>
</evidence>
<proteinExistence type="inferred from homology"/>
<keyword evidence="5" id="KW-0378">Hydrolase</keyword>
<feature type="transmembrane region" description="Helical" evidence="9">
    <location>
        <begin position="937"/>
        <end position="957"/>
    </location>
</feature>
<feature type="transmembrane region" description="Helical" evidence="9">
    <location>
        <begin position="1044"/>
        <end position="1063"/>
    </location>
</feature>
<feature type="transmembrane region" description="Helical" evidence="9">
    <location>
        <begin position="859"/>
        <end position="885"/>
    </location>
</feature>
<dbReference type="GO" id="GO:0016787">
    <property type="term" value="F:hydrolase activity"/>
    <property type="evidence" value="ECO:0007669"/>
    <property type="project" value="UniProtKB-KW"/>
</dbReference>
<dbReference type="InterPro" id="IPR002018">
    <property type="entry name" value="CarbesteraseB"/>
</dbReference>
<evidence type="ECO:0000256" key="5">
    <source>
        <dbReference type="ARBA" id="ARBA00022801"/>
    </source>
</evidence>
<dbReference type="SUPFAM" id="SSF53474">
    <property type="entry name" value="alpha/beta-Hydrolases"/>
    <property type="match status" value="1"/>
</dbReference>
<comment type="caution">
    <text evidence="11">The sequence shown here is derived from an EMBL/GenBank/DDBJ whole genome shotgun (WGS) entry which is preliminary data.</text>
</comment>
<feature type="compositionally biased region" description="Basic and acidic residues" evidence="8">
    <location>
        <begin position="827"/>
        <end position="845"/>
    </location>
</feature>
<evidence type="ECO:0000256" key="7">
    <source>
        <dbReference type="ARBA" id="ARBA00023136"/>
    </source>
</evidence>